<evidence type="ECO:0000313" key="9">
    <source>
        <dbReference type="EMBL" id="ORY35937.1"/>
    </source>
</evidence>
<dbReference type="GO" id="GO:0030203">
    <property type="term" value="P:glycosaminoglycan metabolic process"/>
    <property type="evidence" value="ECO:0007669"/>
    <property type="project" value="TreeGrafter"/>
</dbReference>
<dbReference type="InterPro" id="IPR017853">
    <property type="entry name" value="GH"/>
</dbReference>
<keyword evidence="6" id="KW-0732">Signal</keyword>
<keyword evidence="5" id="KW-0326">Glycosidase</keyword>
<dbReference type="Proteomes" id="UP000193642">
    <property type="component" value="Unassembled WGS sequence"/>
</dbReference>
<comment type="similarity">
    <text evidence="2">Belongs to the glycosyl hydrolase 20 family.</text>
</comment>
<feature type="signal peptide" evidence="6">
    <location>
        <begin position="1"/>
        <end position="15"/>
    </location>
</feature>
<organism evidence="9 10">
    <name type="scientific">Rhizoclosmatium globosum</name>
    <dbReference type="NCBI Taxonomy" id="329046"/>
    <lineage>
        <taxon>Eukaryota</taxon>
        <taxon>Fungi</taxon>
        <taxon>Fungi incertae sedis</taxon>
        <taxon>Chytridiomycota</taxon>
        <taxon>Chytridiomycota incertae sedis</taxon>
        <taxon>Chytridiomycetes</taxon>
        <taxon>Chytridiales</taxon>
        <taxon>Chytriomycetaceae</taxon>
        <taxon>Rhizoclosmatium</taxon>
    </lineage>
</organism>
<evidence type="ECO:0000256" key="4">
    <source>
        <dbReference type="ARBA" id="ARBA00022801"/>
    </source>
</evidence>
<feature type="domain" description="Glycoside hydrolase family 20 catalytic" evidence="7">
    <location>
        <begin position="141"/>
        <end position="174"/>
    </location>
</feature>
<dbReference type="PANTHER" id="PTHR22600">
    <property type="entry name" value="BETA-HEXOSAMINIDASE"/>
    <property type="match status" value="1"/>
</dbReference>
<dbReference type="PANTHER" id="PTHR22600:SF57">
    <property type="entry name" value="BETA-N-ACETYLHEXOSAMINIDASE"/>
    <property type="match status" value="1"/>
</dbReference>
<dbReference type="InterPro" id="IPR015882">
    <property type="entry name" value="HEX_bac_N"/>
</dbReference>
<gene>
    <name evidence="9" type="ORF">BCR33DRAFT_790615</name>
</gene>
<evidence type="ECO:0000256" key="6">
    <source>
        <dbReference type="SAM" id="SignalP"/>
    </source>
</evidence>
<dbReference type="AlphaFoldDB" id="A0A1Y2BMW4"/>
<dbReference type="EC" id="3.2.1.52" evidence="3"/>
<dbReference type="GO" id="GO:0004563">
    <property type="term" value="F:beta-N-acetylhexosaminidase activity"/>
    <property type="evidence" value="ECO:0007669"/>
    <property type="project" value="UniProtKB-EC"/>
</dbReference>
<evidence type="ECO:0000259" key="7">
    <source>
        <dbReference type="Pfam" id="PF00728"/>
    </source>
</evidence>
<dbReference type="GO" id="GO:0016020">
    <property type="term" value="C:membrane"/>
    <property type="evidence" value="ECO:0007669"/>
    <property type="project" value="TreeGrafter"/>
</dbReference>
<evidence type="ECO:0000256" key="1">
    <source>
        <dbReference type="ARBA" id="ARBA00001231"/>
    </source>
</evidence>
<dbReference type="GO" id="GO:0005975">
    <property type="term" value="P:carbohydrate metabolic process"/>
    <property type="evidence" value="ECO:0007669"/>
    <property type="project" value="InterPro"/>
</dbReference>
<dbReference type="Gene3D" id="3.20.20.80">
    <property type="entry name" value="Glycosidases"/>
    <property type="match status" value="1"/>
</dbReference>
<dbReference type="EMBL" id="MCGO01000059">
    <property type="protein sequence ID" value="ORY35937.1"/>
    <property type="molecule type" value="Genomic_DNA"/>
</dbReference>
<feature type="domain" description="Beta-hexosaminidase bacterial type N-terminal" evidence="8">
    <location>
        <begin position="22"/>
        <end position="136"/>
    </location>
</feature>
<dbReference type="SUPFAM" id="SSF51445">
    <property type="entry name" value="(Trans)glycosidases"/>
    <property type="match status" value="1"/>
</dbReference>
<protein>
    <recommendedName>
        <fullName evidence="3">beta-N-acetylhexosaminidase</fullName>
        <ecNumber evidence="3">3.2.1.52</ecNumber>
    </recommendedName>
</protein>
<dbReference type="SUPFAM" id="SSF55545">
    <property type="entry name" value="beta-N-acetylhexosaminidase-like domain"/>
    <property type="match status" value="1"/>
</dbReference>
<keyword evidence="10" id="KW-1185">Reference proteome</keyword>
<keyword evidence="4" id="KW-0378">Hydrolase</keyword>
<dbReference type="Pfam" id="PF02838">
    <property type="entry name" value="Glyco_hydro_20b"/>
    <property type="match status" value="1"/>
</dbReference>
<dbReference type="STRING" id="329046.A0A1Y2BMW4"/>
<proteinExistence type="inferred from homology"/>
<evidence type="ECO:0000259" key="8">
    <source>
        <dbReference type="Pfam" id="PF02838"/>
    </source>
</evidence>
<feature type="chain" id="PRO_5012914770" description="beta-N-acetylhexosaminidase" evidence="6">
    <location>
        <begin position="16"/>
        <end position="287"/>
    </location>
</feature>
<dbReference type="InterPro" id="IPR029018">
    <property type="entry name" value="Hex-like_dom2"/>
</dbReference>
<name>A0A1Y2BMW4_9FUNG</name>
<evidence type="ECO:0000256" key="3">
    <source>
        <dbReference type="ARBA" id="ARBA00012663"/>
    </source>
</evidence>
<dbReference type="OrthoDB" id="428480at2759"/>
<evidence type="ECO:0000313" key="10">
    <source>
        <dbReference type="Proteomes" id="UP000193642"/>
    </source>
</evidence>
<comment type="caution">
    <text evidence="9">The sequence shown here is derived from an EMBL/GenBank/DDBJ whole genome shotgun (WGS) entry which is preliminary data.</text>
</comment>
<evidence type="ECO:0000256" key="5">
    <source>
        <dbReference type="ARBA" id="ARBA00023295"/>
    </source>
</evidence>
<evidence type="ECO:0000256" key="2">
    <source>
        <dbReference type="ARBA" id="ARBA00006285"/>
    </source>
</evidence>
<accession>A0A1Y2BMW4</accession>
<dbReference type="Pfam" id="PF00728">
    <property type="entry name" value="Glyco_hydro_20"/>
    <property type="match status" value="1"/>
</dbReference>
<comment type="catalytic activity">
    <reaction evidence="1">
        <text>Hydrolysis of terminal non-reducing N-acetyl-D-hexosamine residues in N-acetyl-beta-D-hexosaminides.</text>
        <dbReference type="EC" id="3.2.1.52"/>
    </reaction>
</comment>
<dbReference type="Gene3D" id="3.30.379.10">
    <property type="entry name" value="Chitobiase/beta-hexosaminidase domain 2-like"/>
    <property type="match status" value="1"/>
</dbReference>
<dbReference type="InterPro" id="IPR015883">
    <property type="entry name" value="Glyco_hydro_20_cat"/>
</dbReference>
<dbReference type="InterPro" id="IPR025705">
    <property type="entry name" value="Beta_hexosaminidase_sua/sub"/>
</dbReference>
<sequence length="287" mass="30835">MQFVSLIALAASVSALTASDYLWPLPNQVVDKKSSVAIGGFAVTSNILNVATDPAVASLVGSFTAKGGKVGKKFPVTANVVSNNGWSVSGPEDLPKADESYTLDITATGATVSANSKVGVQYGLQTLSQLITADGKLVLATDIKRIIDGLAAAKLNVFHWHIFDSQSFPIEWKTTHRSIRTRLTRTPTSLRLQDTTLFWDGLTRTLFLHGTTLHGTGNSFATNAMCSNQTVPVNAETNDCVGGVVWWGRNYCNQPPCGQLDLINEVGSWFKDPVIHMGHDEIVSSQQ</sequence>
<reference evidence="9 10" key="1">
    <citation type="submission" date="2016-07" db="EMBL/GenBank/DDBJ databases">
        <title>Pervasive Adenine N6-methylation of Active Genes in Fungi.</title>
        <authorList>
            <consortium name="DOE Joint Genome Institute"/>
            <person name="Mondo S.J."/>
            <person name="Dannebaum R.O."/>
            <person name="Kuo R.C."/>
            <person name="Labutti K."/>
            <person name="Haridas S."/>
            <person name="Kuo A."/>
            <person name="Salamov A."/>
            <person name="Ahrendt S.R."/>
            <person name="Lipzen A."/>
            <person name="Sullivan W."/>
            <person name="Andreopoulos W.B."/>
            <person name="Clum A."/>
            <person name="Lindquist E."/>
            <person name="Daum C."/>
            <person name="Ramamoorthy G.K."/>
            <person name="Gryganskyi A."/>
            <person name="Culley D."/>
            <person name="Magnuson J.K."/>
            <person name="James T.Y."/>
            <person name="O'Malley M.A."/>
            <person name="Stajich J.E."/>
            <person name="Spatafora J.W."/>
            <person name="Visel A."/>
            <person name="Grigoriev I.V."/>
        </authorList>
    </citation>
    <scope>NUCLEOTIDE SEQUENCE [LARGE SCALE GENOMIC DNA]</scope>
    <source>
        <strain evidence="9 10">JEL800</strain>
    </source>
</reference>